<reference evidence="2 3" key="1">
    <citation type="submission" date="2016-12" db="EMBL/GenBank/DDBJ databases">
        <title>The genomes of Aspergillus section Nigri reveals drivers in fungal speciation.</title>
        <authorList>
            <consortium name="DOE Joint Genome Institute"/>
            <person name="Vesth T.C."/>
            <person name="Nybo J."/>
            <person name="Theobald S."/>
            <person name="Brandl J."/>
            <person name="Frisvad J.C."/>
            <person name="Nielsen K.F."/>
            <person name="Lyhne E.K."/>
            <person name="Kogle M.E."/>
            <person name="Kuo A."/>
            <person name="Riley R."/>
            <person name="Clum A."/>
            <person name="Nolan M."/>
            <person name="Lipzen A."/>
            <person name="Salamov A."/>
            <person name="Henrissat B."/>
            <person name="Wiebenga A."/>
            <person name="De Vries R.P."/>
            <person name="Grigoriev I.V."/>
            <person name="Mortensen U.H."/>
            <person name="Andersen M.R."/>
            <person name="Baker S.E."/>
        </authorList>
    </citation>
    <scope>NUCLEOTIDE SEQUENCE [LARGE SCALE GENOMIC DNA]</scope>
    <source>
        <strain evidence="2 3">CBS 115572</strain>
    </source>
</reference>
<dbReference type="GeneID" id="37116519"/>
<dbReference type="STRING" id="1450535.A0A317X6T2"/>
<feature type="region of interest" description="Disordered" evidence="1">
    <location>
        <begin position="1"/>
        <end position="38"/>
    </location>
</feature>
<dbReference type="AlphaFoldDB" id="A0A317X6T2"/>
<dbReference type="PANTHER" id="PTHR36847:SF1">
    <property type="entry name" value="AMIDOLIGASE ENZYME"/>
    <property type="match status" value="1"/>
</dbReference>
<dbReference type="RefSeq" id="XP_025471097.1">
    <property type="nucleotide sequence ID" value="XM_025614376.1"/>
</dbReference>
<organism evidence="2 3">
    <name type="scientific">Aspergillus sclerotioniger CBS 115572</name>
    <dbReference type="NCBI Taxonomy" id="1450535"/>
    <lineage>
        <taxon>Eukaryota</taxon>
        <taxon>Fungi</taxon>
        <taxon>Dikarya</taxon>
        <taxon>Ascomycota</taxon>
        <taxon>Pezizomycotina</taxon>
        <taxon>Eurotiomycetes</taxon>
        <taxon>Eurotiomycetidae</taxon>
        <taxon>Eurotiales</taxon>
        <taxon>Aspergillaceae</taxon>
        <taxon>Aspergillus</taxon>
        <taxon>Aspergillus subgen. Circumdati</taxon>
    </lineage>
</organism>
<dbReference type="PANTHER" id="PTHR36847">
    <property type="entry name" value="AMIDOLIGASE ENZYME"/>
    <property type="match status" value="1"/>
</dbReference>
<evidence type="ECO:0000313" key="3">
    <source>
        <dbReference type="Proteomes" id="UP000246702"/>
    </source>
</evidence>
<accession>A0A317X6T2</accession>
<evidence type="ECO:0008006" key="4">
    <source>
        <dbReference type="Google" id="ProtNLM"/>
    </source>
</evidence>
<dbReference type="Pfam" id="PF12224">
    <property type="entry name" value="Amidoligase_2"/>
    <property type="match status" value="1"/>
</dbReference>
<protein>
    <recommendedName>
        <fullName evidence="4">Amidoligase enzyme</fullName>
    </recommendedName>
</protein>
<gene>
    <name evidence="2" type="ORF">BO94DRAFT_563775</name>
</gene>
<dbReference type="Proteomes" id="UP000246702">
    <property type="component" value="Unassembled WGS sequence"/>
</dbReference>
<dbReference type="OrthoDB" id="5291055at2759"/>
<comment type="caution">
    <text evidence="2">The sequence shown here is derived from an EMBL/GenBank/DDBJ whole genome shotgun (WGS) entry which is preliminary data.</text>
</comment>
<evidence type="ECO:0000313" key="2">
    <source>
        <dbReference type="EMBL" id="PWY94336.1"/>
    </source>
</evidence>
<sequence length="389" mass="43701">MSHNPPPPPPAPPAPPPPQRQVSPKPIASPDAPKYPPGSFGIGVEVEFLLEPRGRSSASPSIRDFSQKVASTYNAYLAETGSTRHPQMHNAIDEAYLGPQFAEWSLDSDSTIETPNKGQAPWGLECISPIFRAHAGSQWRQHIEFLWRFFSLHYDISSNDSCGTHVHISRVGGYSLTNLKKICQSIIHFEPAFEALLPESRLSNEYSRSNWLDNANFGHRNLTRNQSIVVIEQATNMRELVLLMNPDHDKMFGWNFLYLLNSPHGTIEFRRGPASTSAQNVFVYIEVAMSFIEAAIQLGGPESLCKVPATVGGLRWFLQTANLPDQMPGLYDSRYLEVFFASKADSVFREPMPLGTLSAHKLNKLARKKEEDKRKNIAMIKMLHEPYWS</sequence>
<dbReference type="EMBL" id="MSFK01000005">
    <property type="protein sequence ID" value="PWY94336.1"/>
    <property type="molecule type" value="Genomic_DNA"/>
</dbReference>
<keyword evidence="3" id="KW-1185">Reference proteome</keyword>
<dbReference type="InterPro" id="IPR022025">
    <property type="entry name" value="Amidoligase_2"/>
</dbReference>
<proteinExistence type="predicted"/>
<evidence type="ECO:0000256" key="1">
    <source>
        <dbReference type="SAM" id="MobiDB-lite"/>
    </source>
</evidence>
<feature type="compositionally biased region" description="Pro residues" evidence="1">
    <location>
        <begin position="1"/>
        <end position="19"/>
    </location>
</feature>
<name>A0A317X6T2_9EURO</name>